<gene>
    <name evidence="2" type="ORF">JIN87_09405</name>
</gene>
<evidence type="ECO:0000259" key="1">
    <source>
        <dbReference type="PROSITE" id="PS51186"/>
    </source>
</evidence>
<accession>A0A934VR20</accession>
<organism evidence="2 3">
    <name type="scientific">Pelagicoccus mobilis</name>
    <dbReference type="NCBI Taxonomy" id="415221"/>
    <lineage>
        <taxon>Bacteria</taxon>
        <taxon>Pseudomonadati</taxon>
        <taxon>Verrucomicrobiota</taxon>
        <taxon>Opitutia</taxon>
        <taxon>Puniceicoccales</taxon>
        <taxon>Pelagicoccaceae</taxon>
        <taxon>Pelagicoccus</taxon>
    </lineage>
</organism>
<dbReference type="InterPro" id="IPR051531">
    <property type="entry name" value="N-acetyltransferase"/>
</dbReference>
<proteinExistence type="predicted"/>
<dbReference type="PANTHER" id="PTHR43792:SF1">
    <property type="entry name" value="N-ACETYLTRANSFERASE DOMAIN-CONTAINING PROTEIN"/>
    <property type="match status" value="1"/>
</dbReference>
<comment type="caution">
    <text evidence="2">The sequence shown here is derived from an EMBL/GenBank/DDBJ whole genome shotgun (WGS) entry which is preliminary data.</text>
</comment>
<dbReference type="RefSeq" id="WP_200355301.1">
    <property type="nucleotide sequence ID" value="NZ_JAENIL010000014.1"/>
</dbReference>
<evidence type="ECO:0000313" key="3">
    <source>
        <dbReference type="Proteomes" id="UP000617628"/>
    </source>
</evidence>
<name>A0A934VR20_9BACT</name>
<keyword evidence="3" id="KW-1185">Reference proteome</keyword>
<feature type="domain" description="N-acetyltransferase" evidence="1">
    <location>
        <begin position="7"/>
        <end position="168"/>
    </location>
</feature>
<dbReference type="GO" id="GO:0016747">
    <property type="term" value="F:acyltransferase activity, transferring groups other than amino-acyl groups"/>
    <property type="evidence" value="ECO:0007669"/>
    <property type="project" value="InterPro"/>
</dbReference>
<reference evidence="2" key="1">
    <citation type="submission" date="2021-01" db="EMBL/GenBank/DDBJ databases">
        <title>Modified the classification status of verrucomicrobia.</title>
        <authorList>
            <person name="Feng X."/>
        </authorList>
    </citation>
    <scope>NUCLEOTIDE SEQUENCE</scope>
    <source>
        <strain evidence="2">KCTC 13126</strain>
    </source>
</reference>
<dbReference type="EMBL" id="JAENIL010000014">
    <property type="protein sequence ID" value="MBK1877084.1"/>
    <property type="molecule type" value="Genomic_DNA"/>
</dbReference>
<dbReference type="SUPFAM" id="SSF55729">
    <property type="entry name" value="Acyl-CoA N-acyltransferases (Nat)"/>
    <property type="match status" value="1"/>
</dbReference>
<dbReference type="AlphaFoldDB" id="A0A934VR20"/>
<evidence type="ECO:0000313" key="2">
    <source>
        <dbReference type="EMBL" id="MBK1877084.1"/>
    </source>
</evidence>
<dbReference type="InterPro" id="IPR016181">
    <property type="entry name" value="Acyl_CoA_acyltransferase"/>
</dbReference>
<protein>
    <submittedName>
        <fullName evidence="2">GNAT family N-acetyltransferase</fullName>
    </submittedName>
</protein>
<dbReference type="InterPro" id="IPR000182">
    <property type="entry name" value="GNAT_dom"/>
</dbReference>
<dbReference type="PROSITE" id="PS51186">
    <property type="entry name" value="GNAT"/>
    <property type="match status" value="1"/>
</dbReference>
<dbReference type="Pfam" id="PF13302">
    <property type="entry name" value="Acetyltransf_3"/>
    <property type="match status" value="1"/>
</dbReference>
<dbReference type="Proteomes" id="UP000617628">
    <property type="component" value="Unassembled WGS sequence"/>
</dbReference>
<sequence length="170" mass="19488">MIETERLILRPFLESDFEGAKSVWGDRETMSFYPEPYSDERIKKAITKQIGTFEEGGYGLFALIEKESTCFVGDCGITVQDIDGAQEFEIGYHLNRSFWGRGYAVEAALAVKRYGFETLKLQKLCSYMESAHQQSRRVAEKVGMTLEKEYLNPNNRNLPTTVFSIRNGER</sequence>
<dbReference type="Gene3D" id="3.40.630.30">
    <property type="match status" value="1"/>
</dbReference>
<dbReference type="PANTHER" id="PTHR43792">
    <property type="entry name" value="GNAT FAMILY, PUTATIVE (AFU_ORTHOLOGUE AFUA_3G00765)-RELATED-RELATED"/>
    <property type="match status" value="1"/>
</dbReference>